<keyword evidence="2" id="KW-0240">DNA-directed RNA polymerase</keyword>
<feature type="region of interest" description="Disordered" evidence="5">
    <location>
        <begin position="288"/>
        <end position="311"/>
    </location>
</feature>
<gene>
    <name evidence="6" type="ORF">BGZ95_012066</name>
</gene>
<dbReference type="GO" id="GO:0003677">
    <property type="term" value="F:DNA binding"/>
    <property type="evidence" value="ECO:0007669"/>
    <property type="project" value="InterPro"/>
</dbReference>
<feature type="compositionally biased region" description="Polar residues" evidence="5">
    <location>
        <begin position="21"/>
        <end position="32"/>
    </location>
</feature>
<protein>
    <recommendedName>
        <fullName evidence="8">RNA polymerase III RPC4-domain-containing protein</fullName>
    </recommendedName>
</protein>
<evidence type="ECO:0008006" key="8">
    <source>
        <dbReference type="Google" id="ProtNLM"/>
    </source>
</evidence>
<name>A0AAD4H5Z9_9FUNG</name>
<feature type="compositionally biased region" description="Low complexity" evidence="5">
    <location>
        <begin position="370"/>
        <end position="380"/>
    </location>
</feature>
<dbReference type="PANTHER" id="PTHR13408">
    <property type="entry name" value="DNA-DIRECTED RNA POLYMERASE III"/>
    <property type="match status" value="1"/>
</dbReference>
<feature type="compositionally biased region" description="Basic and acidic residues" evidence="5">
    <location>
        <begin position="95"/>
        <end position="110"/>
    </location>
</feature>
<proteinExistence type="predicted"/>
<evidence type="ECO:0000256" key="2">
    <source>
        <dbReference type="ARBA" id="ARBA00022478"/>
    </source>
</evidence>
<keyword evidence="7" id="KW-1185">Reference proteome</keyword>
<dbReference type="Pfam" id="PF05132">
    <property type="entry name" value="RNA_pol_Rpc4"/>
    <property type="match status" value="1"/>
</dbReference>
<dbReference type="InterPro" id="IPR007811">
    <property type="entry name" value="RPC4"/>
</dbReference>
<feature type="region of interest" description="Disordered" evidence="5">
    <location>
        <begin position="351"/>
        <end position="395"/>
    </location>
</feature>
<feature type="compositionally biased region" description="Basic and acidic residues" evidence="5">
    <location>
        <begin position="202"/>
        <end position="223"/>
    </location>
</feature>
<reference evidence="6" key="1">
    <citation type="journal article" date="2020" name="Fungal Divers.">
        <title>Resolving the Mortierellaceae phylogeny through synthesis of multi-gene phylogenetics and phylogenomics.</title>
        <authorList>
            <person name="Vandepol N."/>
            <person name="Liber J."/>
            <person name="Desiro A."/>
            <person name="Na H."/>
            <person name="Kennedy M."/>
            <person name="Barry K."/>
            <person name="Grigoriev I.V."/>
            <person name="Miller A.N."/>
            <person name="O'Donnell K."/>
            <person name="Stajich J.E."/>
            <person name="Bonito G."/>
        </authorList>
    </citation>
    <scope>NUCLEOTIDE SEQUENCE</scope>
    <source>
        <strain evidence="6">NRRL 28262</strain>
    </source>
</reference>
<feature type="compositionally biased region" description="Low complexity" evidence="5">
    <location>
        <begin position="11"/>
        <end position="20"/>
    </location>
</feature>
<feature type="region of interest" description="Disordered" evidence="5">
    <location>
        <begin position="1"/>
        <end position="248"/>
    </location>
</feature>
<evidence type="ECO:0000256" key="5">
    <source>
        <dbReference type="SAM" id="MobiDB-lite"/>
    </source>
</evidence>
<dbReference type="GO" id="GO:0042797">
    <property type="term" value="P:tRNA transcription by RNA polymerase III"/>
    <property type="evidence" value="ECO:0007669"/>
    <property type="project" value="TreeGrafter"/>
</dbReference>
<dbReference type="Proteomes" id="UP001194580">
    <property type="component" value="Unassembled WGS sequence"/>
</dbReference>
<accession>A0AAD4H5Z9</accession>
<dbReference type="PANTHER" id="PTHR13408:SF0">
    <property type="entry name" value="DNA-DIRECTED RNA POLYMERASE III SUBUNIT RPC4"/>
    <property type="match status" value="1"/>
</dbReference>
<comment type="subcellular location">
    <subcellularLocation>
        <location evidence="1">Nucleus</location>
    </subcellularLocation>
</comment>
<feature type="compositionally biased region" description="Acidic residues" evidence="5">
    <location>
        <begin position="224"/>
        <end position="239"/>
    </location>
</feature>
<evidence type="ECO:0000256" key="1">
    <source>
        <dbReference type="ARBA" id="ARBA00004123"/>
    </source>
</evidence>
<evidence type="ECO:0000313" key="6">
    <source>
        <dbReference type="EMBL" id="KAG0272193.1"/>
    </source>
</evidence>
<keyword evidence="3" id="KW-0804">Transcription</keyword>
<evidence type="ECO:0000256" key="4">
    <source>
        <dbReference type="ARBA" id="ARBA00023242"/>
    </source>
</evidence>
<sequence length="471" mass="48870">MSDESGNQRPAASASASASATGSIGSLHTPTVTPAGRLTSLRGGRGGAGAASTASTRGGASKLKFAPTVPSKRNKKDASLSLLEEAKAGSGSGTGHEERGAGRGRGERGGRGMRGSGRGRGRGRPEDVAATASGPFSLGPAAQARSRAIATGGSASGAHSSYTGAPTVKYEGGEGGSDYGASVDMKFGSSVTDASVPTGLERANEDKKAAVSSIKDEKMKERDMDEDNDGDRDIETDDQPDIKPKIEGPAQDLLPEWEYDQMFFFQFPSVMPTFRPRPVATAPMSLASTAASSPNVSSLYSTPDGTDKTEDSEEGLLAIKPEPMDQDRPIMIPDNDLLAVKSEQQDLKVGLSLGEGGSSSAPVGQRAKPKAPGAAGAGAKTENKEEETEESHLQQEGKIGRLLIYKSGKVKMKVGDILMDVSSGSECSFLQDLVVVDSNNKQAFVMGSVEKRMVCVPNLTELLNGLEGLDI</sequence>
<dbReference type="AlphaFoldDB" id="A0AAD4H5Z9"/>
<organism evidence="6 7">
    <name type="scientific">Linnemannia exigua</name>
    <dbReference type="NCBI Taxonomy" id="604196"/>
    <lineage>
        <taxon>Eukaryota</taxon>
        <taxon>Fungi</taxon>
        <taxon>Fungi incertae sedis</taxon>
        <taxon>Mucoromycota</taxon>
        <taxon>Mortierellomycotina</taxon>
        <taxon>Mortierellomycetes</taxon>
        <taxon>Mortierellales</taxon>
        <taxon>Mortierellaceae</taxon>
        <taxon>Linnemannia</taxon>
    </lineage>
</organism>
<evidence type="ECO:0000256" key="3">
    <source>
        <dbReference type="ARBA" id="ARBA00023163"/>
    </source>
</evidence>
<feature type="compositionally biased region" description="Polar residues" evidence="5">
    <location>
        <begin position="1"/>
        <end position="10"/>
    </location>
</feature>
<dbReference type="EMBL" id="JAAAIL010000977">
    <property type="protein sequence ID" value="KAG0272193.1"/>
    <property type="molecule type" value="Genomic_DNA"/>
</dbReference>
<keyword evidence="4" id="KW-0539">Nucleus</keyword>
<feature type="compositionally biased region" description="Low complexity" evidence="5">
    <location>
        <begin position="50"/>
        <end position="61"/>
    </location>
</feature>
<feature type="compositionally biased region" description="Polar residues" evidence="5">
    <location>
        <begin position="288"/>
        <end position="304"/>
    </location>
</feature>
<comment type="caution">
    <text evidence="6">The sequence shown here is derived from an EMBL/GenBank/DDBJ whole genome shotgun (WGS) entry which is preliminary data.</text>
</comment>
<dbReference type="GO" id="GO:0005666">
    <property type="term" value="C:RNA polymerase III complex"/>
    <property type="evidence" value="ECO:0007669"/>
    <property type="project" value="InterPro"/>
</dbReference>
<evidence type="ECO:0000313" key="7">
    <source>
        <dbReference type="Proteomes" id="UP001194580"/>
    </source>
</evidence>
<feature type="compositionally biased region" description="Low complexity" evidence="5">
    <location>
        <begin position="144"/>
        <end position="165"/>
    </location>
</feature>